<evidence type="ECO:0000256" key="1">
    <source>
        <dbReference type="ARBA" id="ARBA00023015"/>
    </source>
</evidence>
<protein>
    <recommendedName>
        <fullName evidence="4">HTH luxR-type domain-containing protein</fullName>
    </recommendedName>
</protein>
<feature type="domain" description="HTH luxR-type" evidence="4">
    <location>
        <begin position="288"/>
        <end position="353"/>
    </location>
</feature>
<dbReference type="InterPro" id="IPR016032">
    <property type="entry name" value="Sig_transdc_resp-reg_C-effctor"/>
</dbReference>
<sequence length="362" mass="39131">MLDTAAARAARQEIVTASVAGLDQPAFLRRVASSLQDAVPCDAIGLTVTDPETLLSTGGLAVNMPDEAMLRYYDNELLQPDVNEFTELLQSKRAAGLLSVATAGDPQRSQRYRTMLAPFGHENELRFVATADGACWSAGCLVRDGARDDFTDAEVAFVTSLGRHVAHGLRSAPAPAAQQQTQVSDAPGMIVLDDDLRIVSATPEARAWLELLNGRWHGTYDGLPTVVRTVAVRARACVRGGAVAPPRARFRSPAGGWVVVHASMLTGGPSRQWAVVIEQARPGEVVPIIAQAHDLTPREQEVFGMLLRGTPDKEIARRLVVSDHTARDHTRRVLAKLGAKSRAELAWQVFAEHCDPWFAALN</sequence>
<keyword evidence="3" id="KW-0804">Transcription</keyword>
<evidence type="ECO:0000256" key="2">
    <source>
        <dbReference type="ARBA" id="ARBA00023125"/>
    </source>
</evidence>
<dbReference type="PROSITE" id="PS50043">
    <property type="entry name" value="HTH_LUXR_2"/>
    <property type="match status" value="1"/>
</dbReference>
<reference evidence="5" key="1">
    <citation type="submission" date="2020-02" db="EMBL/GenBank/DDBJ databases">
        <authorList>
            <person name="Meier V. D."/>
        </authorList>
    </citation>
    <scope>NUCLEOTIDE SEQUENCE</scope>
    <source>
        <strain evidence="5">AVDCRST_MAG85</strain>
    </source>
</reference>
<dbReference type="Gene3D" id="1.10.10.10">
    <property type="entry name" value="Winged helix-like DNA-binding domain superfamily/Winged helix DNA-binding domain"/>
    <property type="match status" value="1"/>
</dbReference>
<dbReference type="SUPFAM" id="SSF46894">
    <property type="entry name" value="C-terminal effector domain of the bipartite response regulators"/>
    <property type="match status" value="1"/>
</dbReference>
<gene>
    <name evidence="5" type="ORF">AVDCRST_MAG85-1578</name>
</gene>
<organism evidence="5">
    <name type="scientific">uncultured Solirubrobacteraceae bacterium</name>
    <dbReference type="NCBI Taxonomy" id="1162706"/>
    <lineage>
        <taxon>Bacteria</taxon>
        <taxon>Bacillati</taxon>
        <taxon>Actinomycetota</taxon>
        <taxon>Thermoleophilia</taxon>
        <taxon>Solirubrobacterales</taxon>
        <taxon>Solirubrobacteraceae</taxon>
        <taxon>environmental samples</taxon>
    </lineage>
</organism>
<dbReference type="InterPro" id="IPR036388">
    <property type="entry name" value="WH-like_DNA-bd_sf"/>
</dbReference>
<proteinExistence type="predicted"/>
<keyword evidence="2" id="KW-0238">DNA-binding</keyword>
<dbReference type="PANTHER" id="PTHR44688:SF16">
    <property type="entry name" value="DNA-BINDING TRANSCRIPTIONAL ACTIVATOR DEVR_DOSR"/>
    <property type="match status" value="1"/>
</dbReference>
<dbReference type="CDD" id="cd06170">
    <property type="entry name" value="LuxR_C_like"/>
    <property type="match status" value="1"/>
</dbReference>
<dbReference type="GO" id="GO:0003677">
    <property type="term" value="F:DNA binding"/>
    <property type="evidence" value="ECO:0007669"/>
    <property type="project" value="UniProtKB-KW"/>
</dbReference>
<evidence type="ECO:0000259" key="4">
    <source>
        <dbReference type="PROSITE" id="PS50043"/>
    </source>
</evidence>
<evidence type="ECO:0000313" key="5">
    <source>
        <dbReference type="EMBL" id="CAA9497893.1"/>
    </source>
</evidence>
<keyword evidence="1" id="KW-0805">Transcription regulation</keyword>
<dbReference type="PRINTS" id="PR00038">
    <property type="entry name" value="HTHLUXR"/>
</dbReference>
<name>A0A6J4SNR1_9ACTN</name>
<dbReference type="InterPro" id="IPR000792">
    <property type="entry name" value="Tscrpt_reg_LuxR_C"/>
</dbReference>
<dbReference type="AlphaFoldDB" id="A0A6J4SNR1"/>
<dbReference type="EMBL" id="CADCVT010000175">
    <property type="protein sequence ID" value="CAA9497893.1"/>
    <property type="molecule type" value="Genomic_DNA"/>
</dbReference>
<accession>A0A6J4SNR1</accession>
<dbReference type="Pfam" id="PF00196">
    <property type="entry name" value="GerE"/>
    <property type="match status" value="1"/>
</dbReference>
<dbReference type="PANTHER" id="PTHR44688">
    <property type="entry name" value="DNA-BINDING TRANSCRIPTIONAL ACTIVATOR DEVR_DOSR"/>
    <property type="match status" value="1"/>
</dbReference>
<evidence type="ECO:0000256" key="3">
    <source>
        <dbReference type="ARBA" id="ARBA00023163"/>
    </source>
</evidence>
<dbReference type="SMART" id="SM00421">
    <property type="entry name" value="HTH_LUXR"/>
    <property type="match status" value="1"/>
</dbReference>
<dbReference type="GO" id="GO:0006355">
    <property type="term" value="P:regulation of DNA-templated transcription"/>
    <property type="evidence" value="ECO:0007669"/>
    <property type="project" value="InterPro"/>
</dbReference>